<dbReference type="KEGG" id="tro:trd_1111"/>
<dbReference type="HOGENOM" id="CLU_2774614_0_0_0"/>
<dbReference type="AlphaFoldDB" id="B9L0P0"/>
<feature type="compositionally biased region" description="Low complexity" evidence="1">
    <location>
        <begin position="60"/>
        <end position="69"/>
    </location>
</feature>
<evidence type="ECO:0000313" key="3">
    <source>
        <dbReference type="Proteomes" id="UP000000447"/>
    </source>
</evidence>
<feature type="region of interest" description="Disordered" evidence="1">
    <location>
        <begin position="47"/>
        <end position="69"/>
    </location>
</feature>
<protein>
    <submittedName>
        <fullName evidence="2">Uncharacterized protein</fullName>
    </submittedName>
</protein>
<evidence type="ECO:0000313" key="2">
    <source>
        <dbReference type="EMBL" id="ACM04818.1"/>
    </source>
</evidence>
<organism evidence="2 3">
    <name type="scientific">Thermomicrobium roseum (strain ATCC 27502 / DSM 5159 / P-2)</name>
    <dbReference type="NCBI Taxonomy" id="309801"/>
    <lineage>
        <taxon>Bacteria</taxon>
        <taxon>Pseudomonadati</taxon>
        <taxon>Thermomicrobiota</taxon>
        <taxon>Thermomicrobia</taxon>
        <taxon>Thermomicrobiales</taxon>
        <taxon>Thermomicrobiaceae</taxon>
        <taxon>Thermomicrobium</taxon>
    </lineage>
</organism>
<dbReference type="Proteomes" id="UP000000447">
    <property type="component" value="Chromosome"/>
</dbReference>
<gene>
    <name evidence="2" type="ordered locus">trd_1111</name>
</gene>
<dbReference type="EMBL" id="CP001275">
    <property type="protein sequence ID" value="ACM04818.1"/>
    <property type="molecule type" value="Genomic_DNA"/>
</dbReference>
<reference evidence="2 3" key="1">
    <citation type="journal article" date="2009" name="PLoS ONE">
        <title>Complete genome sequence of the aerobic CO-oxidizing thermophile Thermomicrobium roseum.</title>
        <authorList>
            <person name="Wu D."/>
            <person name="Raymond J."/>
            <person name="Wu M."/>
            <person name="Chatterji S."/>
            <person name="Ren Q."/>
            <person name="Graham J.E."/>
            <person name="Bryant D.A."/>
            <person name="Robb F."/>
            <person name="Colman A."/>
            <person name="Tallon L.J."/>
            <person name="Badger J.H."/>
            <person name="Madupu R."/>
            <person name="Ward N.L."/>
            <person name="Eisen J.A."/>
        </authorList>
    </citation>
    <scope>NUCLEOTIDE SEQUENCE [LARGE SCALE GENOMIC DNA]</scope>
    <source>
        <strain evidence="3">ATCC 27502 / DSM 5159 / P-2</strain>
    </source>
</reference>
<proteinExistence type="predicted"/>
<name>B9L0P0_THERP</name>
<accession>B9L0P0</accession>
<evidence type="ECO:0000256" key="1">
    <source>
        <dbReference type="SAM" id="MobiDB-lite"/>
    </source>
</evidence>
<keyword evidence="3" id="KW-1185">Reference proteome</keyword>
<sequence>MPLDAWTRVGCRERPAGRFRQQASAIDTLHHALAYRRDWPFRHAGGFAHPETHRFPAPPSASRSSLPSR</sequence>